<accession>A0AAJ7L4X7</accession>
<feature type="domain" description="BOP1 N-terminal" evidence="10">
    <location>
        <begin position="207"/>
        <end position="466"/>
    </location>
</feature>
<reference evidence="12" key="1">
    <citation type="submission" date="2025-08" db="UniProtKB">
        <authorList>
            <consortium name="RefSeq"/>
        </authorList>
    </citation>
    <scope>IDENTIFICATION</scope>
</reference>
<name>A0AAJ7L4X7_9ACAR</name>
<proteinExistence type="inferred from homology"/>
<dbReference type="GO" id="GO:0000466">
    <property type="term" value="P:maturation of 5.8S rRNA from tricistronic rRNA transcript (SSU-rRNA, 5.8S rRNA, LSU-rRNA)"/>
    <property type="evidence" value="ECO:0007669"/>
    <property type="project" value="UniProtKB-UniRule"/>
</dbReference>
<evidence type="ECO:0000256" key="8">
    <source>
        <dbReference type="PROSITE-ProRule" id="PRU00221"/>
    </source>
</evidence>
<dbReference type="Gene3D" id="2.130.10.10">
    <property type="entry name" value="YVTN repeat-like/Quinoprotein amine dehydrogenase"/>
    <property type="match status" value="1"/>
</dbReference>
<dbReference type="PROSITE" id="PS50082">
    <property type="entry name" value="WD_REPEATS_2"/>
    <property type="match status" value="1"/>
</dbReference>
<dbReference type="InterPro" id="IPR015943">
    <property type="entry name" value="WD40/YVTN_repeat-like_dom_sf"/>
</dbReference>
<feature type="compositionally biased region" description="Acidic residues" evidence="9">
    <location>
        <begin position="118"/>
        <end position="127"/>
    </location>
</feature>
<dbReference type="PROSITE" id="PS50294">
    <property type="entry name" value="WD_REPEATS_REGION"/>
    <property type="match status" value="1"/>
</dbReference>
<dbReference type="AlphaFoldDB" id="A0AAJ7L4X7"/>
<dbReference type="SMART" id="SM01035">
    <property type="entry name" value="BOP1NT"/>
    <property type="match status" value="1"/>
</dbReference>
<dbReference type="GO" id="GO:0043021">
    <property type="term" value="F:ribonucleoprotein complex binding"/>
    <property type="evidence" value="ECO:0007669"/>
    <property type="project" value="UniProtKB-UniRule"/>
</dbReference>
<sequence>MTGAKKSAKKALQRSKTPGELGGKSKNTSEKKAIQGKSKIQKAAPKPLFEEDDSDASSVLEDSEDPTSSEDDGAGDEADSSELEFESDADSGKEELDQGDIIEDKEKNEENGGPEAEKPEEELEDDGVSMTFWRADEEDFNLKSKVDLKKNKKKEPLEMSPQDRDVKPNGKRSASPRPSASKDEYEFDSSDEEDLRNTIGNVPIEWYDNYPHLGYDVNGRRVYKPVREDQLDYFLKKMDDPTFWRTVKDRMTGQNVVLSEADMDLINRLEKGKNPDPNMESYPKFEDLYSHEVMIHPLTARPEAKRSFIPSLHEKALVGRMVHLIKSGVYAKCWKPKKEEGPRYYNLWTEDEDPSLIRRLRSFIPAPKMKLPGHEESYNPPEEYLFTPEEEAEWHNQDPEERKLNFIPRKYSSLRQVPGYSGFVQERFERCLDLYLCPRQRKMRMNVNPDDLIPELPKPKDLHPFPAFCSVVYKGHTDHVRSVSMENLGQFFASGSDDCSVRIWETLTGRCFNTIQFEAPVKWVQWCPNPAIALLAVASGPYVHFVNPGVGDKVVLTNTDVILESLPESEGSAKGSGEWSVVTDEDLRKQGHRLRVHHKFDVAQVSWHAKGDYLAVLYGSASTTSLIIHQLSLRRSQNPFSKFNSVISRVIFHPTRPHLFVATQTVVRVYNLVKQELQKKLLTNCKYVSSIAVHPKGDNVIAGSFEARLSWFDMDLSTKPYKAMKYHDSAIRAVTFHRKYPLFASASDDGTVIVAHGMVYSDLLQNPLIVPVKVLRGHRRTNDLGVLDCTFHPTQPWIVSAGADATLRLYT</sequence>
<evidence type="ECO:0000256" key="5">
    <source>
        <dbReference type="ARBA" id="ARBA00023242"/>
    </source>
</evidence>
<feature type="compositionally biased region" description="Acidic residues" evidence="9">
    <location>
        <begin position="50"/>
        <end position="89"/>
    </location>
</feature>
<keyword evidence="2 7" id="KW-0698">rRNA processing</keyword>
<dbReference type="InterPro" id="IPR028598">
    <property type="entry name" value="BOP1/Erb1"/>
</dbReference>
<dbReference type="SMART" id="SM00320">
    <property type="entry name" value="WD40"/>
    <property type="match status" value="6"/>
</dbReference>
<evidence type="ECO:0000256" key="3">
    <source>
        <dbReference type="ARBA" id="ARBA00022574"/>
    </source>
</evidence>
<keyword evidence="3 8" id="KW-0853">WD repeat</keyword>
<feature type="compositionally biased region" description="Acidic residues" evidence="9">
    <location>
        <begin position="185"/>
        <end position="194"/>
    </location>
</feature>
<protein>
    <recommendedName>
        <fullName evidence="7">Ribosome biogenesis protein BOP1 homolog</fullName>
    </recommendedName>
</protein>
<evidence type="ECO:0000256" key="4">
    <source>
        <dbReference type="ARBA" id="ARBA00022737"/>
    </source>
</evidence>
<dbReference type="Pfam" id="PF00400">
    <property type="entry name" value="WD40"/>
    <property type="match status" value="3"/>
</dbReference>
<comment type="function">
    <text evidence="6">Component of the PeBoW complex, which is required for maturation of 28S and 5.8S ribosomal RNAs and formation of the 60S ribosome.</text>
</comment>
<dbReference type="KEGG" id="goe:108864528"/>
<feature type="repeat" description="WD" evidence="8">
    <location>
        <begin position="473"/>
        <end position="514"/>
    </location>
</feature>
<evidence type="ECO:0000256" key="7">
    <source>
        <dbReference type="HAMAP-Rule" id="MF_03027"/>
    </source>
</evidence>
<feature type="compositionally biased region" description="Basic and acidic residues" evidence="9">
    <location>
        <begin position="90"/>
        <end position="110"/>
    </location>
</feature>
<feature type="compositionally biased region" description="Basic residues" evidence="9">
    <location>
        <begin position="1"/>
        <end position="13"/>
    </location>
</feature>
<dbReference type="PANTHER" id="PTHR17605:SF0">
    <property type="entry name" value="RIBOSOME BIOGENESIS PROTEIN BOP1"/>
    <property type="match status" value="1"/>
</dbReference>
<gene>
    <name evidence="12" type="primary">LOC108864528</name>
</gene>
<dbReference type="GeneID" id="108864528"/>
<dbReference type="PANTHER" id="PTHR17605">
    <property type="entry name" value="RIBOSOME BIOGENESIS PROTEIN BOP1 BLOCK OF PROLIFERATION 1 PROTEIN"/>
    <property type="match status" value="1"/>
</dbReference>
<dbReference type="GO" id="GO:0070545">
    <property type="term" value="C:PeBoW complex"/>
    <property type="evidence" value="ECO:0007669"/>
    <property type="project" value="TreeGrafter"/>
</dbReference>
<comment type="similarity">
    <text evidence="7">Belongs to the WD repeat BOP1/ERB1 family.</text>
</comment>
<dbReference type="HAMAP" id="MF_03027">
    <property type="entry name" value="BOP1"/>
    <property type="match status" value="1"/>
</dbReference>
<keyword evidence="1 7" id="KW-0690">Ribosome biogenesis</keyword>
<dbReference type="FunFam" id="2.130.10.10:FF:000061">
    <property type="entry name" value="Ribosome biogenesis protein BOP1 homolog"/>
    <property type="match status" value="1"/>
</dbReference>
<evidence type="ECO:0000313" key="11">
    <source>
        <dbReference type="Proteomes" id="UP000694867"/>
    </source>
</evidence>
<dbReference type="GO" id="GO:0000463">
    <property type="term" value="P:maturation of LSU-rRNA from tricistronic rRNA transcript (SSU-rRNA, 5.8S rRNA, LSU-rRNA)"/>
    <property type="evidence" value="ECO:0007669"/>
    <property type="project" value="UniProtKB-UniRule"/>
</dbReference>
<evidence type="ECO:0000256" key="1">
    <source>
        <dbReference type="ARBA" id="ARBA00022517"/>
    </source>
</evidence>
<evidence type="ECO:0000313" key="12">
    <source>
        <dbReference type="RefSeq" id="XP_018495884.1"/>
    </source>
</evidence>
<feature type="region of interest" description="Disordered" evidence="9">
    <location>
        <begin position="1"/>
        <end position="194"/>
    </location>
</feature>
<evidence type="ECO:0000256" key="6">
    <source>
        <dbReference type="ARBA" id="ARBA00055102"/>
    </source>
</evidence>
<evidence type="ECO:0000256" key="2">
    <source>
        <dbReference type="ARBA" id="ARBA00022552"/>
    </source>
</evidence>
<dbReference type="InterPro" id="IPR001680">
    <property type="entry name" value="WD40_rpt"/>
</dbReference>
<dbReference type="Pfam" id="PF08145">
    <property type="entry name" value="BOP1NT"/>
    <property type="match status" value="1"/>
</dbReference>
<dbReference type="RefSeq" id="XP_018495884.1">
    <property type="nucleotide sequence ID" value="XM_018640368.1"/>
</dbReference>
<comment type="subcellular location">
    <subcellularLocation>
        <location evidence="7">Nucleus</location>
        <location evidence="7">Nucleolus</location>
    </subcellularLocation>
    <subcellularLocation>
        <location evidence="7">Nucleus</location>
        <location evidence="7">Nucleoplasm</location>
    </subcellularLocation>
</comment>
<dbReference type="GO" id="GO:0030687">
    <property type="term" value="C:preribosome, large subunit precursor"/>
    <property type="evidence" value="ECO:0007669"/>
    <property type="project" value="UniProtKB-UniRule"/>
</dbReference>
<dbReference type="Proteomes" id="UP000694867">
    <property type="component" value="Unplaced"/>
</dbReference>
<dbReference type="InterPro" id="IPR036322">
    <property type="entry name" value="WD40_repeat_dom_sf"/>
</dbReference>
<dbReference type="InterPro" id="IPR012953">
    <property type="entry name" value="BOP1_N_dom"/>
</dbReference>
<comment type="function">
    <text evidence="7">Required for maturation of ribosomal RNAs and formation of the large ribosomal subunit.</text>
</comment>
<keyword evidence="5 7" id="KW-0539">Nucleus</keyword>
<evidence type="ECO:0000259" key="10">
    <source>
        <dbReference type="SMART" id="SM01035"/>
    </source>
</evidence>
<organism evidence="11 12">
    <name type="scientific">Galendromus occidentalis</name>
    <name type="common">western predatory mite</name>
    <dbReference type="NCBI Taxonomy" id="34638"/>
    <lineage>
        <taxon>Eukaryota</taxon>
        <taxon>Metazoa</taxon>
        <taxon>Ecdysozoa</taxon>
        <taxon>Arthropoda</taxon>
        <taxon>Chelicerata</taxon>
        <taxon>Arachnida</taxon>
        <taxon>Acari</taxon>
        <taxon>Parasitiformes</taxon>
        <taxon>Mesostigmata</taxon>
        <taxon>Gamasina</taxon>
        <taxon>Phytoseioidea</taxon>
        <taxon>Phytoseiidae</taxon>
        <taxon>Typhlodrominae</taxon>
        <taxon>Galendromus</taxon>
    </lineage>
</organism>
<dbReference type="GO" id="GO:0005654">
    <property type="term" value="C:nucleoplasm"/>
    <property type="evidence" value="ECO:0007669"/>
    <property type="project" value="UniProtKB-SubCell"/>
</dbReference>
<keyword evidence="4" id="KW-0677">Repeat</keyword>
<feature type="compositionally biased region" description="Basic and acidic residues" evidence="9">
    <location>
        <begin position="140"/>
        <end position="168"/>
    </location>
</feature>
<evidence type="ECO:0000256" key="9">
    <source>
        <dbReference type="SAM" id="MobiDB-lite"/>
    </source>
</evidence>
<dbReference type="SUPFAM" id="SSF50978">
    <property type="entry name" value="WD40 repeat-like"/>
    <property type="match status" value="1"/>
</dbReference>
<keyword evidence="11" id="KW-1185">Reference proteome</keyword>